<comment type="caution">
    <text evidence="1">The sequence shown here is derived from an EMBL/GenBank/DDBJ whole genome shotgun (WGS) entry which is preliminary data.</text>
</comment>
<name>A0ACC3S7X2_9PEZI</name>
<gene>
    <name evidence="1" type="ORF">M8818_007614</name>
</gene>
<accession>A0ACC3S7X2</accession>
<protein>
    <submittedName>
        <fullName evidence="1">Uncharacterized protein</fullName>
    </submittedName>
</protein>
<proteinExistence type="predicted"/>
<keyword evidence="2" id="KW-1185">Reference proteome</keyword>
<reference evidence="1" key="1">
    <citation type="submission" date="2024-02" db="EMBL/GenBank/DDBJ databases">
        <title>Metagenome Assembled Genome of Zalaria obscura JY119.</title>
        <authorList>
            <person name="Vighnesh L."/>
            <person name="Jagadeeshwari U."/>
            <person name="Venkata Ramana C."/>
            <person name="Sasikala C."/>
        </authorList>
    </citation>
    <scope>NUCLEOTIDE SEQUENCE</scope>
    <source>
        <strain evidence="1">JY119</strain>
    </source>
</reference>
<organism evidence="1 2">
    <name type="scientific">Zalaria obscura</name>
    <dbReference type="NCBI Taxonomy" id="2024903"/>
    <lineage>
        <taxon>Eukaryota</taxon>
        <taxon>Fungi</taxon>
        <taxon>Dikarya</taxon>
        <taxon>Ascomycota</taxon>
        <taxon>Pezizomycotina</taxon>
        <taxon>Dothideomycetes</taxon>
        <taxon>Dothideomycetidae</taxon>
        <taxon>Dothideales</taxon>
        <taxon>Zalariaceae</taxon>
        <taxon>Zalaria</taxon>
    </lineage>
</organism>
<evidence type="ECO:0000313" key="2">
    <source>
        <dbReference type="Proteomes" id="UP001320706"/>
    </source>
</evidence>
<dbReference type="EMBL" id="JAMKPW020000043">
    <property type="protein sequence ID" value="KAK8194423.1"/>
    <property type="molecule type" value="Genomic_DNA"/>
</dbReference>
<dbReference type="Proteomes" id="UP001320706">
    <property type="component" value="Unassembled WGS sequence"/>
</dbReference>
<evidence type="ECO:0000313" key="1">
    <source>
        <dbReference type="EMBL" id="KAK8194423.1"/>
    </source>
</evidence>
<sequence>MPIHKIPAAQAVPFGPPPAYSATPTATTGSKWNPMNWSKKVLIGAIAAAVVIIAAIIIGAVLGTRKSAYPDYSKLTYTLVDEYSGTDFFDNFDYFTGYDPSSGFVHYVPAATANSTQYNLTYASSTSAVLKVDTTETDASTGRYSVRITSKKQYDSGLFVFDVLHSPYGCSTWPALWLSDPNNWPENGEIDVLEAVNQGNVGNQMTLHTTDDCKMDVKRKETGDVLETNCWNGTDDNAGCGVQGDVDTYGKSFNENGGGVYAMEWRDAGIRVWFFDRDSIPDDLSSGNDSSPDPSSWGTALADFPGTDCDISSHFKNQSIIANIDLCGDWAGADGVYTTEYGCPGTCEDFVATNNTAYETAYWEWSYWKVYTADS</sequence>